<comment type="caution">
    <text evidence="3">The sequence shown here is derived from an EMBL/GenBank/DDBJ whole genome shotgun (WGS) entry which is preliminary data.</text>
</comment>
<evidence type="ECO:0000313" key="4">
    <source>
        <dbReference type="Proteomes" id="UP000752696"/>
    </source>
</evidence>
<dbReference type="InterPro" id="IPR000595">
    <property type="entry name" value="cNMP-bd_dom"/>
</dbReference>
<dbReference type="InterPro" id="IPR014710">
    <property type="entry name" value="RmlC-like_jellyroll"/>
</dbReference>
<dbReference type="PROSITE" id="PS00888">
    <property type="entry name" value="CNMP_BINDING_1"/>
    <property type="match status" value="1"/>
</dbReference>
<name>A0A6V7GZ63_9HYME</name>
<dbReference type="InterPro" id="IPR018488">
    <property type="entry name" value="cNMP-bd_CS"/>
</dbReference>
<dbReference type="PANTHER" id="PTHR45689:SF14">
    <property type="entry name" value="CYCLIC NUCLEOTIDE-GATED CATION CHANNEL SUBUNIT A-LIKE PROTEIN"/>
    <property type="match status" value="1"/>
</dbReference>
<feature type="domain" description="Cyclic nucleotide-binding" evidence="2">
    <location>
        <begin position="475"/>
        <end position="575"/>
    </location>
</feature>
<dbReference type="PROSITE" id="PS50042">
    <property type="entry name" value="CNMP_BINDING_3"/>
    <property type="match status" value="1"/>
</dbReference>
<dbReference type="Pfam" id="PF00027">
    <property type="entry name" value="cNMP_binding"/>
    <property type="match status" value="1"/>
</dbReference>
<evidence type="ECO:0000256" key="1">
    <source>
        <dbReference type="SAM" id="Phobius"/>
    </source>
</evidence>
<gene>
    <name evidence="3" type="ORF">MHI_LOCUS155552</name>
</gene>
<protein>
    <recommendedName>
        <fullName evidence="2">Cyclic nucleotide-binding domain-containing protein</fullName>
    </recommendedName>
</protein>
<keyword evidence="1" id="KW-0472">Membrane</keyword>
<dbReference type="Gene3D" id="2.60.120.10">
    <property type="entry name" value="Jelly Rolls"/>
    <property type="match status" value="1"/>
</dbReference>
<dbReference type="InterPro" id="IPR051413">
    <property type="entry name" value="K/Na_HCN_channel"/>
</dbReference>
<keyword evidence="4" id="KW-1185">Reference proteome</keyword>
<dbReference type="SUPFAM" id="SSF81324">
    <property type="entry name" value="Voltage-gated potassium channels"/>
    <property type="match status" value="1"/>
</dbReference>
<dbReference type="GO" id="GO:0035725">
    <property type="term" value="P:sodium ion transmembrane transport"/>
    <property type="evidence" value="ECO:0007669"/>
    <property type="project" value="TreeGrafter"/>
</dbReference>
<dbReference type="EMBL" id="CAJDYZ010003002">
    <property type="protein sequence ID" value="CAD1469821.1"/>
    <property type="molecule type" value="Genomic_DNA"/>
</dbReference>
<keyword evidence="1" id="KW-0812">Transmembrane</keyword>
<dbReference type="OrthoDB" id="2021138at2759"/>
<accession>A0A6V7GZ63</accession>
<dbReference type="Proteomes" id="UP000752696">
    <property type="component" value="Unassembled WGS sequence"/>
</dbReference>
<dbReference type="Gene3D" id="1.10.287.70">
    <property type="match status" value="1"/>
</dbReference>
<sequence>DSLPKVTSLQFVAQYCKLQIPPKISIPIIKTFWNKLKEAVVGILIMEEHICGLQNGEKKETFIQMFQISGNTPRTMMYFDSMAQVSAERRRHSTYRYFWIIHPFSSWRFFWDLIMTVIYLVAFLSIPFSVCFIVMSHDEVLMDKFNITIYTFCWLDIVCNCFTGYYDKKSMQVELNPSKIFVNYLKTFLILDVVSSLPWDHITLPWRTVPGRESNHIVALLNLLPCLKLSRYGYVNKQISELFTYFEIMHFYYEMFATLMMGFYIMYWSSCLCYLIPVLVLHFSNSPPDECPECWMTGLDSDSVAFRFQYALFIVVEKLSASGYGGYVPQTDGHIVLSCALMLIGRVLECYIAGLYDFYHFSTKKEVYAAACPLRSESRNPRTMKLIKFQVMLIQIKAGRKASKLKFQEIINQLSAYTCQKQLPAHMKTRLLAYYYYRFRNSYFREKNILYNLSEQLRQEIAFQSSHRLVQNVAIFKELPKSVLRSIVKNLKFELYLPNDVIVKAGTYGDCMFFLSAGTVAVLTPTGKEICHLDDGAHFGEIALLVPDQRRVASVIAIEVCEVYRLDRKDFRKCIAVHTELFAKIERIAAERIERAVVIEEQHKRYLMRNTVPADRKFLE</sequence>
<evidence type="ECO:0000259" key="2">
    <source>
        <dbReference type="PROSITE" id="PS50042"/>
    </source>
</evidence>
<dbReference type="CDD" id="cd00038">
    <property type="entry name" value="CAP_ED"/>
    <property type="match status" value="1"/>
</dbReference>
<feature type="transmembrane region" description="Helical" evidence="1">
    <location>
        <begin position="256"/>
        <end position="283"/>
    </location>
</feature>
<dbReference type="GO" id="GO:0003254">
    <property type="term" value="P:regulation of membrane depolarization"/>
    <property type="evidence" value="ECO:0007669"/>
    <property type="project" value="TreeGrafter"/>
</dbReference>
<dbReference type="GO" id="GO:0098855">
    <property type="term" value="C:HCN channel complex"/>
    <property type="evidence" value="ECO:0007669"/>
    <property type="project" value="TreeGrafter"/>
</dbReference>
<dbReference type="SMART" id="SM00100">
    <property type="entry name" value="cNMP"/>
    <property type="match status" value="1"/>
</dbReference>
<proteinExistence type="predicted"/>
<dbReference type="SUPFAM" id="SSF51206">
    <property type="entry name" value="cAMP-binding domain-like"/>
    <property type="match status" value="1"/>
</dbReference>
<reference evidence="3" key="1">
    <citation type="submission" date="2020-07" db="EMBL/GenBank/DDBJ databases">
        <authorList>
            <person name="Nazaruddin N."/>
        </authorList>
    </citation>
    <scope>NUCLEOTIDE SEQUENCE</scope>
</reference>
<dbReference type="InterPro" id="IPR018490">
    <property type="entry name" value="cNMP-bd_dom_sf"/>
</dbReference>
<feature type="transmembrane region" description="Helical" evidence="1">
    <location>
        <begin position="109"/>
        <end position="135"/>
    </location>
</feature>
<dbReference type="Gene3D" id="1.10.287.630">
    <property type="entry name" value="Helix hairpin bin"/>
    <property type="match status" value="1"/>
</dbReference>
<dbReference type="GO" id="GO:0005249">
    <property type="term" value="F:voltage-gated potassium channel activity"/>
    <property type="evidence" value="ECO:0007669"/>
    <property type="project" value="TreeGrafter"/>
</dbReference>
<organism evidence="3 4">
    <name type="scientific">Heterotrigona itama</name>
    <dbReference type="NCBI Taxonomy" id="395501"/>
    <lineage>
        <taxon>Eukaryota</taxon>
        <taxon>Metazoa</taxon>
        <taxon>Ecdysozoa</taxon>
        <taxon>Arthropoda</taxon>
        <taxon>Hexapoda</taxon>
        <taxon>Insecta</taxon>
        <taxon>Pterygota</taxon>
        <taxon>Neoptera</taxon>
        <taxon>Endopterygota</taxon>
        <taxon>Hymenoptera</taxon>
        <taxon>Apocrita</taxon>
        <taxon>Aculeata</taxon>
        <taxon>Apoidea</taxon>
        <taxon>Anthophila</taxon>
        <taxon>Apidae</taxon>
        <taxon>Heterotrigona</taxon>
    </lineage>
</organism>
<dbReference type="AlphaFoldDB" id="A0A6V7GZ63"/>
<keyword evidence="1" id="KW-1133">Transmembrane helix</keyword>
<dbReference type="PANTHER" id="PTHR45689">
    <property type="entry name" value="I[[H]] CHANNEL, ISOFORM E"/>
    <property type="match status" value="1"/>
</dbReference>
<evidence type="ECO:0000313" key="3">
    <source>
        <dbReference type="EMBL" id="CAD1469821.1"/>
    </source>
</evidence>
<feature type="non-terminal residue" evidence="3">
    <location>
        <position position="1"/>
    </location>
</feature>